<accession>A0AAX4K201</accession>
<dbReference type="Gene3D" id="3.80.10.10">
    <property type="entry name" value="Ribonuclease Inhibitor"/>
    <property type="match status" value="1"/>
</dbReference>
<feature type="compositionally biased region" description="Polar residues" evidence="1">
    <location>
        <begin position="535"/>
        <end position="547"/>
    </location>
</feature>
<evidence type="ECO:0000313" key="3">
    <source>
        <dbReference type="Proteomes" id="UP001355207"/>
    </source>
</evidence>
<name>A0AAX4K201_9TREE</name>
<sequence>MPLSPPFRPGSSPTSSTLTSTFSGPLPTLPFEIIRRIIYHRLAIPPSYTSPLEDQYESSWDSWSGVKGKQTAIKRLEERKDVTKSARGLMTVCKAWKPLVMKYLYSSPYITSNITSLASCILYGDTKWSDINLHEFSIPGRYITFFDLSTIPTGSIHSTDIRKACLSIFPLLPNVQHLKLPSKNELPFKLEEIGWAPFAKTLKCLEGLQVDSGFNENGKDGLIELLRKLPNLEILSVIGPSGYNRRHEGIEDEDEMQIDIGQPLNLPKLHTLKLEDIKNGNLLKSILQSELPNLQRLLITSFFGQPDDLTYNLQETHGSKIRSLTYLQGKSSPFSLTLGAGIDGLVPSRETLGLHPNLKHLAFLIPDYEQLNNIITQSRHSPHHPLSTITIYKWIQPTRSTSESDGQQQAVVNSSMVRDTNSFLRELSKDIPKSLKRINVDGFKWVKLELGKIALDAGTSGQMRKLSDLLLKNGLELGDMDGNFAPTTSLEGISNGNSGSERVYGPMIGGGRRRSSGGQSMIRMNIGMMMNGNRHSNNSIINPSSTGIERGSEEEDGG</sequence>
<evidence type="ECO:0008006" key="4">
    <source>
        <dbReference type="Google" id="ProtNLM"/>
    </source>
</evidence>
<keyword evidence="3" id="KW-1185">Reference proteome</keyword>
<dbReference type="RefSeq" id="XP_066077541.1">
    <property type="nucleotide sequence ID" value="XM_066221444.1"/>
</dbReference>
<feature type="compositionally biased region" description="Low complexity" evidence="1">
    <location>
        <begin position="9"/>
        <end position="21"/>
    </location>
</feature>
<dbReference type="InterPro" id="IPR032675">
    <property type="entry name" value="LRR_dom_sf"/>
</dbReference>
<dbReference type="Proteomes" id="UP001355207">
    <property type="component" value="Chromosome 7"/>
</dbReference>
<feature type="region of interest" description="Disordered" evidence="1">
    <location>
        <begin position="533"/>
        <end position="558"/>
    </location>
</feature>
<proteinExistence type="predicted"/>
<evidence type="ECO:0000313" key="2">
    <source>
        <dbReference type="EMBL" id="WWC90778.1"/>
    </source>
</evidence>
<dbReference type="EMBL" id="CP144104">
    <property type="protein sequence ID" value="WWC90778.1"/>
    <property type="molecule type" value="Genomic_DNA"/>
</dbReference>
<feature type="region of interest" description="Disordered" evidence="1">
    <location>
        <begin position="1"/>
        <end position="21"/>
    </location>
</feature>
<organism evidence="2 3">
    <name type="scientific">Kwoniella dendrophila CBS 6074</name>
    <dbReference type="NCBI Taxonomy" id="1295534"/>
    <lineage>
        <taxon>Eukaryota</taxon>
        <taxon>Fungi</taxon>
        <taxon>Dikarya</taxon>
        <taxon>Basidiomycota</taxon>
        <taxon>Agaricomycotina</taxon>
        <taxon>Tremellomycetes</taxon>
        <taxon>Tremellales</taxon>
        <taxon>Cryptococcaceae</taxon>
        <taxon>Kwoniella</taxon>
    </lineage>
</organism>
<protein>
    <recommendedName>
        <fullName evidence="4">F-box domain-containing protein</fullName>
    </recommendedName>
</protein>
<dbReference type="AlphaFoldDB" id="A0AAX4K201"/>
<gene>
    <name evidence="2" type="ORF">L201_005715</name>
</gene>
<dbReference type="SUPFAM" id="SSF52047">
    <property type="entry name" value="RNI-like"/>
    <property type="match status" value="1"/>
</dbReference>
<dbReference type="GeneID" id="91096385"/>
<evidence type="ECO:0000256" key="1">
    <source>
        <dbReference type="SAM" id="MobiDB-lite"/>
    </source>
</evidence>
<reference evidence="2 3" key="1">
    <citation type="submission" date="2024-01" db="EMBL/GenBank/DDBJ databases">
        <title>Comparative genomics of Cryptococcus and Kwoniella reveals pathogenesis evolution and contrasting modes of karyotype evolution via chromosome fusion or intercentromeric recombination.</title>
        <authorList>
            <person name="Coelho M.A."/>
            <person name="David-Palma M."/>
            <person name="Shea T."/>
            <person name="Bowers K."/>
            <person name="McGinley-Smith S."/>
            <person name="Mohammad A.W."/>
            <person name="Gnirke A."/>
            <person name="Yurkov A.M."/>
            <person name="Nowrousian M."/>
            <person name="Sun S."/>
            <person name="Cuomo C.A."/>
            <person name="Heitman J."/>
        </authorList>
    </citation>
    <scope>NUCLEOTIDE SEQUENCE [LARGE SCALE GENOMIC DNA]</scope>
    <source>
        <strain evidence="2 3">CBS 6074</strain>
    </source>
</reference>